<comment type="caution">
    <text evidence="12">The sequence shown here is derived from an EMBL/GenBank/DDBJ whole genome shotgun (WGS) entry which is preliminary data.</text>
</comment>
<dbReference type="PROSITE" id="PS50923">
    <property type="entry name" value="SUSHI"/>
    <property type="match status" value="1"/>
</dbReference>
<organism evidence="12 13">
    <name type="scientific">Perkinsus olseni</name>
    <name type="common">Perkinsus atlanticus</name>
    <dbReference type="NCBI Taxonomy" id="32597"/>
    <lineage>
        <taxon>Eukaryota</taxon>
        <taxon>Sar</taxon>
        <taxon>Alveolata</taxon>
        <taxon>Perkinsozoa</taxon>
        <taxon>Perkinsea</taxon>
        <taxon>Perkinsida</taxon>
        <taxon>Perkinsidae</taxon>
        <taxon>Perkinsus</taxon>
    </lineage>
</organism>
<evidence type="ECO:0000259" key="10">
    <source>
        <dbReference type="PROSITE" id="PS50102"/>
    </source>
</evidence>
<evidence type="ECO:0000256" key="9">
    <source>
        <dbReference type="SAM" id="Phobius"/>
    </source>
</evidence>
<dbReference type="CDD" id="cd00033">
    <property type="entry name" value="CCP"/>
    <property type="match status" value="1"/>
</dbReference>
<keyword evidence="7" id="KW-0694">RNA-binding</keyword>
<dbReference type="GO" id="GO:0005730">
    <property type="term" value="C:nucleolus"/>
    <property type="evidence" value="ECO:0007669"/>
    <property type="project" value="UniProtKB-SubCell"/>
</dbReference>
<dbReference type="InterPro" id="IPR006342">
    <property type="entry name" value="FkbM_mtfrase"/>
</dbReference>
<evidence type="ECO:0000256" key="8">
    <source>
        <dbReference type="SAM" id="MobiDB-lite"/>
    </source>
</evidence>
<evidence type="ECO:0000256" key="3">
    <source>
        <dbReference type="ARBA" id="ARBA00022478"/>
    </source>
</evidence>
<comment type="subcellular location">
    <subcellularLocation>
        <location evidence="1">Nucleus</location>
        <location evidence="1">Nucleolus</location>
    </subcellularLocation>
</comment>
<dbReference type="Pfam" id="PF00076">
    <property type="entry name" value="RRM_1"/>
    <property type="match status" value="2"/>
</dbReference>
<dbReference type="InterPro" id="IPR000504">
    <property type="entry name" value="RRM_dom"/>
</dbReference>
<dbReference type="PANTHER" id="PTHR32343">
    <property type="entry name" value="SERINE/ARGININE-RICH SPLICING FACTOR"/>
    <property type="match status" value="1"/>
</dbReference>
<dbReference type="GO" id="GO:0003677">
    <property type="term" value="F:DNA binding"/>
    <property type="evidence" value="ECO:0007669"/>
    <property type="project" value="InterPro"/>
</dbReference>
<reference evidence="12 13" key="1">
    <citation type="submission" date="2020-04" db="EMBL/GenBank/DDBJ databases">
        <title>Perkinsus olseni comparative genomics.</title>
        <authorList>
            <person name="Bogema D.R."/>
        </authorList>
    </citation>
    <scope>NUCLEOTIDE SEQUENCE [LARGE SCALE GENOMIC DNA]</scope>
    <source>
        <strain evidence="12">00978-12</strain>
    </source>
</reference>
<feature type="region of interest" description="Disordered" evidence="8">
    <location>
        <begin position="1437"/>
        <end position="1473"/>
    </location>
</feature>
<dbReference type="PANTHER" id="PTHR32343:SF22">
    <property type="entry name" value="LD29830P"/>
    <property type="match status" value="1"/>
</dbReference>
<feature type="region of interest" description="Disordered" evidence="8">
    <location>
        <begin position="1528"/>
        <end position="1560"/>
    </location>
</feature>
<dbReference type="Pfam" id="PF05050">
    <property type="entry name" value="Methyltransf_21"/>
    <property type="match status" value="1"/>
</dbReference>
<dbReference type="GO" id="GO:0006351">
    <property type="term" value="P:DNA-templated transcription"/>
    <property type="evidence" value="ECO:0007669"/>
    <property type="project" value="InterPro"/>
</dbReference>
<evidence type="ECO:0000313" key="12">
    <source>
        <dbReference type="EMBL" id="KAF4687276.1"/>
    </source>
</evidence>
<evidence type="ECO:0000256" key="4">
    <source>
        <dbReference type="ARBA" id="ARBA00023157"/>
    </source>
</evidence>
<dbReference type="GO" id="GO:0000428">
    <property type="term" value="C:DNA-directed RNA polymerase complex"/>
    <property type="evidence" value="ECO:0007669"/>
    <property type="project" value="UniProtKB-KW"/>
</dbReference>
<dbReference type="InterPro" id="IPR000436">
    <property type="entry name" value="Sushi_SCR_CCP_dom"/>
</dbReference>
<feature type="region of interest" description="Disordered" evidence="8">
    <location>
        <begin position="1489"/>
        <end position="1515"/>
    </location>
</feature>
<feature type="domain" description="RRM" evidence="10">
    <location>
        <begin position="242"/>
        <end position="317"/>
    </location>
</feature>
<keyword evidence="9" id="KW-0812">Transmembrane</keyword>
<feature type="region of interest" description="Disordered" evidence="8">
    <location>
        <begin position="174"/>
        <end position="200"/>
    </location>
</feature>
<dbReference type="PROSITE" id="PS50102">
    <property type="entry name" value="RRM"/>
    <property type="match status" value="2"/>
</dbReference>
<feature type="domain" description="Sushi" evidence="11">
    <location>
        <begin position="1260"/>
        <end position="1329"/>
    </location>
</feature>
<dbReference type="Proteomes" id="UP000541610">
    <property type="component" value="Unassembled WGS sequence"/>
</dbReference>
<evidence type="ECO:0000259" key="11">
    <source>
        <dbReference type="PROSITE" id="PS50923"/>
    </source>
</evidence>
<keyword evidence="6" id="KW-0539">Nucleus</keyword>
<evidence type="ECO:0000256" key="2">
    <source>
        <dbReference type="ARBA" id="ARBA00009430"/>
    </source>
</evidence>
<dbReference type="CDD" id="cd00590">
    <property type="entry name" value="RRM_SF"/>
    <property type="match status" value="2"/>
</dbReference>
<comment type="similarity">
    <text evidence="2">Belongs to the eukaryotic RPA49/POLR1E RNA polymerase subunit family.</text>
</comment>
<dbReference type="SMART" id="SM00360">
    <property type="entry name" value="RRM"/>
    <property type="match status" value="2"/>
</dbReference>
<evidence type="ECO:0000313" key="13">
    <source>
        <dbReference type="Proteomes" id="UP000541610"/>
    </source>
</evidence>
<gene>
    <name evidence="12" type="ORF">FOZ60_004150</name>
</gene>
<dbReference type="OrthoDB" id="4726at2759"/>
<dbReference type="InterPro" id="IPR012677">
    <property type="entry name" value="Nucleotide-bd_a/b_plait_sf"/>
</dbReference>
<dbReference type="Gene3D" id="3.30.70.330">
    <property type="match status" value="2"/>
</dbReference>
<feature type="compositionally biased region" description="Low complexity" evidence="8">
    <location>
        <begin position="1541"/>
        <end position="1551"/>
    </location>
</feature>
<dbReference type="EMBL" id="JABANP010000191">
    <property type="protein sequence ID" value="KAF4687276.1"/>
    <property type="molecule type" value="Genomic_DNA"/>
</dbReference>
<dbReference type="SUPFAM" id="SSF54928">
    <property type="entry name" value="RNA-binding domain, RBD"/>
    <property type="match status" value="2"/>
</dbReference>
<dbReference type="InterPro" id="IPR009668">
    <property type="entry name" value="RNA_pol-assoc_fac_A49-like"/>
</dbReference>
<evidence type="ECO:0000256" key="5">
    <source>
        <dbReference type="ARBA" id="ARBA00023163"/>
    </source>
</evidence>
<feature type="compositionally biased region" description="Basic residues" evidence="8">
    <location>
        <begin position="1529"/>
        <end position="1540"/>
    </location>
</feature>
<protein>
    <submittedName>
        <fullName evidence="12">Uncharacterized protein</fullName>
    </submittedName>
</protein>
<dbReference type="GO" id="GO:0003723">
    <property type="term" value="F:RNA binding"/>
    <property type="evidence" value="ECO:0007669"/>
    <property type="project" value="UniProtKB-UniRule"/>
</dbReference>
<keyword evidence="9" id="KW-1133">Transmembrane helix</keyword>
<feature type="domain" description="RRM" evidence="10">
    <location>
        <begin position="374"/>
        <end position="449"/>
    </location>
</feature>
<name>A0A7J6NUP2_PEROL</name>
<keyword evidence="5" id="KW-0804">Transcription</keyword>
<sequence>MSSSVTAVVPSTSAGEAVPIACLGQRPDDSILSGLYMNVESKKRRGKERVHLAGGYKENENVELVGEPQPRGPTKLAVGVKRKGHDGKMYIFPASAFDVSTNIKHEGVVGALEKAKSSTTTSDWADKRGDLITTFAPVKKKRQLNSFLANRVTDDRIENFGQAKRTLQKRLSEFSESPNDEDLKKELKSEASPAKKAKKDIPEGVPKMTAVVPSTSAGEAVPIAVGQYQWSPVVEPMEGQTNTIFVRNLAVQANEQNLRDLFSRLDRVLNVQIMTFPGTSLRYARVDFGTSNGVTAAHSLNGQPFHGVPLTVSVTDPVAANASATAPAPLPNLGVPAAQQLVGAVTSIRPQPGVGVTTIGGGVRDSGEEMILNRTVYVSGLANQVTLEEVRGMFGHFGEIKESSIDVSPYDQCQFALVEFQNEAAAQEAIRVGEIPYRGRVVRVEKSKETVKLYPPTDVVFGKPMTIGRHVTPLLPGNPGSQISGAMRTRRDEIIDEVGEAAMQIEDWLGVPRVARLSSAASYDYDEFVSQEGTRDTAVDGRGRAIGADRETIDLGIEESREVAMNDRNHGATGTLGHQDTRSRPAMMKPSIGGKCAAKGVEEEEPECDALLLTESRLVVVVSSLPSVERAEVEPSIVMMIICDDVVQVTVEATEQKYDYRYHHKQQQYRPNGLLRWRRGFYTNDSPNAPASCYLRVVVQARWEPKGTIGCAGKSGALNPGCFDGEYTCEGCCDTLRGSEGFWGCWHRGFSYRDCCPQCPVLLIASGGGKETVQPVVDLAGRTSVSPHRHHRLVSQPSAILGDAVLEALGLLSLMPSTDRISSSLRAFDGTNLSSTYVLERHFNFTTGICIDAHPNNFDGRGCEVVKAVVGSADGDEVTFRRVSAGLLDSQENSGSVSWVVGEHSQMERTREGLYVDEKSITRSIRSILQDADWPVGPIDFVSLDVEGSELAVLQGFPFDEYCVRLWLIEEQSPMPAANVSELMMNLGYSAGQLVGLDRVYTPNFECCFGSESSCICSSPVDLPPDRLEGWYRAVGALLSNQKGDAMMASHQHLTGTSPNAYGTVVEWCLLSHGGQILQNPWLPCYNVTYQFDGGVPVDPLTIDVSCSQVSATPGVPLARLQCLNGVWAPIDSRRCRSADGMVWSLELPTAQAAVAELRLFEDARCTREEVVEPQEASEENLYDGRPDTFYSFPREDRDLRTIYLHLRVPIRKVECVTIREVGGLASQSFTLSKWDGVEVAACSHWWITWSTLDTSPPVATCIENPVEEKYWVQFGPGDVVAGSERTVTCAQGFASSSSAVAQSLTITCLSSGRWSPWPIPTEDLLCEPSDPYLVDGPVGDDPVRPIDDDGGNGPLAVLAGVVVAMLGAALFCYAARRVVSKKRMEWLERRDRQMAAIGVKALEGSAGRGRTKAELSGPVSRLVSELPPLPATVKVEVGSRGREAGTSQGSSGAATDDETVQRGLSSYRDGRGRMRELTALSAVLRERPSESGVVVDLADAPPPPVPRALPRTTSDLSLHRLDAVTIGKRGRSGRKRSARRSQSQTSSRPSVLLNSPFMG</sequence>
<proteinExistence type="inferred from homology"/>
<accession>A0A7J6NUP2</accession>
<feature type="transmembrane region" description="Helical" evidence="9">
    <location>
        <begin position="1356"/>
        <end position="1376"/>
    </location>
</feature>
<feature type="region of interest" description="Disordered" evidence="8">
    <location>
        <begin position="568"/>
        <end position="589"/>
    </location>
</feature>
<keyword evidence="4" id="KW-1015">Disulfide bond</keyword>
<evidence type="ECO:0000256" key="7">
    <source>
        <dbReference type="PROSITE-ProRule" id="PRU00176"/>
    </source>
</evidence>
<keyword evidence="3" id="KW-0240">DNA-directed RNA polymerase</keyword>
<dbReference type="InterPro" id="IPR035979">
    <property type="entry name" value="RBD_domain_sf"/>
</dbReference>
<dbReference type="Pfam" id="PF06870">
    <property type="entry name" value="RNA_pol_I_A49"/>
    <property type="match status" value="1"/>
</dbReference>
<evidence type="ECO:0000256" key="6">
    <source>
        <dbReference type="ARBA" id="ARBA00023242"/>
    </source>
</evidence>
<evidence type="ECO:0000256" key="1">
    <source>
        <dbReference type="ARBA" id="ARBA00004604"/>
    </source>
</evidence>
<keyword evidence="9" id="KW-0472">Membrane</keyword>